<dbReference type="InterPro" id="IPR004316">
    <property type="entry name" value="SWEET_rpt"/>
</dbReference>
<protein>
    <recommendedName>
        <fullName evidence="9">Bidirectional sugar transporter SWEET</fullName>
    </recommendedName>
</protein>
<keyword evidence="3 9" id="KW-0813">Transport</keyword>
<keyword evidence="6" id="KW-0677">Repeat</keyword>
<keyword evidence="7 9" id="KW-1133">Transmembrane helix</keyword>
<evidence type="ECO:0000256" key="7">
    <source>
        <dbReference type="ARBA" id="ARBA00022989"/>
    </source>
</evidence>
<evidence type="ECO:0000256" key="6">
    <source>
        <dbReference type="ARBA" id="ARBA00022737"/>
    </source>
</evidence>
<feature type="transmembrane region" description="Helical" evidence="9">
    <location>
        <begin position="71"/>
        <end position="94"/>
    </location>
</feature>
<reference evidence="10 11" key="1">
    <citation type="submission" date="2023-01" db="EMBL/GenBank/DDBJ databases">
        <authorList>
            <person name="Kreplak J."/>
        </authorList>
    </citation>
    <scope>NUCLEOTIDE SEQUENCE [LARGE SCALE GENOMIC DNA]</scope>
</reference>
<dbReference type="GO" id="GO:0012505">
    <property type="term" value="C:endomembrane system"/>
    <property type="evidence" value="ECO:0007669"/>
    <property type="project" value="UniProtKB-SubCell"/>
</dbReference>
<comment type="function">
    <text evidence="9">Mediates both low-affinity uptake and efflux of sugar across the membrane.</text>
</comment>
<feature type="transmembrane region" description="Helical" evidence="9">
    <location>
        <begin position="165"/>
        <end position="185"/>
    </location>
</feature>
<dbReference type="FunFam" id="1.20.1280.290:FF:000002">
    <property type="entry name" value="Bidirectional sugar transporter SWEET"/>
    <property type="match status" value="1"/>
</dbReference>
<sequence length="246" mass="27458">MVNYSLIRIIVGIIGNIISLGLIISPAPTFYKIIKMKAVEEFKPDPYLATLLNCAVWVFYGMPFVHPNSTLVVTINSVGFVFELVYIIIFYIYATTKGRKNILIVVLIETIFFVGVVLITMFALHGTTKRSLVVGIIADIFNIMMYASPLTIVTKVIKTRSVKYMPFWLSVANFLNGLCWTAYAILPPFDIYVLISNGIGAVLGLVQLIIYACYYSCKGENNEDDTKNDDLEMKSTTVGEISVSNE</sequence>
<dbReference type="InterPro" id="IPR047664">
    <property type="entry name" value="SWEET"/>
</dbReference>
<name>A0AAV0Z771_VICFA</name>
<feature type="transmembrane region" description="Helical" evidence="9">
    <location>
        <begin position="131"/>
        <end position="153"/>
    </location>
</feature>
<dbReference type="GO" id="GO:0051119">
    <property type="term" value="F:sugar transmembrane transporter activity"/>
    <property type="evidence" value="ECO:0007669"/>
    <property type="project" value="InterPro"/>
</dbReference>
<dbReference type="AlphaFoldDB" id="A0AAV0Z771"/>
<feature type="transmembrane region" description="Helical" evidence="9">
    <location>
        <begin position="191"/>
        <end position="214"/>
    </location>
</feature>
<feature type="transmembrane region" description="Helical" evidence="9">
    <location>
        <begin position="46"/>
        <end position="65"/>
    </location>
</feature>
<keyword evidence="11" id="KW-1185">Reference proteome</keyword>
<organism evidence="10 11">
    <name type="scientific">Vicia faba</name>
    <name type="common">Broad bean</name>
    <name type="synonym">Faba vulgaris</name>
    <dbReference type="NCBI Taxonomy" id="3906"/>
    <lineage>
        <taxon>Eukaryota</taxon>
        <taxon>Viridiplantae</taxon>
        <taxon>Streptophyta</taxon>
        <taxon>Embryophyta</taxon>
        <taxon>Tracheophyta</taxon>
        <taxon>Spermatophyta</taxon>
        <taxon>Magnoliopsida</taxon>
        <taxon>eudicotyledons</taxon>
        <taxon>Gunneridae</taxon>
        <taxon>Pentapetalae</taxon>
        <taxon>rosids</taxon>
        <taxon>fabids</taxon>
        <taxon>Fabales</taxon>
        <taxon>Fabaceae</taxon>
        <taxon>Papilionoideae</taxon>
        <taxon>50 kb inversion clade</taxon>
        <taxon>NPAAA clade</taxon>
        <taxon>Hologalegina</taxon>
        <taxon>IRL clade</taxon>
        <taxon>Fabeae</taxon>
        <taxon>Vicia</taxon>
    </lineage>
</organism>
<dbReference type="EMBL" id="OX451735">
    <property type="protein sequence ID" value="CAI8594470.1"/>
    <property type="molecule type" value="Genomic_DNA"/>
</dbReference>
<dbReference type="Gene3D" id="1.20.1280.290">
    <property type="match status" value="2"/>
</dbReference>
<feature type="transmembrane region" description="Helical" evidence="9">
    <location>
        <begin position="101"/>
        <end position="125"/>
    </location>
</feature>
<comment type="similarity">
    <text evidence="2 9">Belongs to the SWEET sugar transporter family.</text>
</comment>
<evidence type="ECO:0000256" key="1">
    <source>
        <dbReference type="ARBA" id="ARBA00004127"/>
    </source>
</evidence>
<feature type="transmembrane region" description="Helical" evidence="9">
    <location>
        <begin position="6"/>
        <end position="25"/>
    </location>
</feature>
<evidence type="ECO:0000256" key="8">
    <source>
        <dbReference type="ARBA" id="ARBA00023136"/>
    </source>
</evidence>
<evidence type="ECO:0000256" key="5">
    <source>
        <dbReference type="ARBA" id="ARBA00022692"/>
    </source>
</evidence>
<dbReference type="PANTHER" id="PTHR10791:SF236">
    <property type="entry name" value="BIDIRECTIONAL SUGAR TRANSPORTER SWEET8"/>
    <property type="match status" value="1"/>
</dbReference>
<keyword evidence="5 9" id="KW-0812">Transmembrane</keyword>
<gene>
    <name evidence="10" type="ORF">VFH_I143160</name>
</gene>
<evidence type="ECO:0000256" key="4">
    <source>
        <dbReference type="ARBA" id="ARBA00022597"/>
    </source>
</evidence>
<evidence type="ECO:0000313" key="11">
    <source>
        <dbReference type="Proteomes" id="UP001157006"/>
    </source>
</evidence>
<proteinExistence type="inferred from homology"/>
<keyword evidence="8 9" id="KW-0472">Membrane</keyword>
<dbReference type="PANTHER" id="PTHR10791">
    <property type="entry name" value="RAG1-ACTIVATING PROTEIN 1"/>
    <property type="match status" value="1"/>
</dbReference>
<evidence type="ECO:0000256" key="3">
    <source>
        <dbReference type="ARBA" id="ARBA00022448"/>
    </source>
</evidence>
<dbReference type="Proteomes" id="UP001157006">
    <property type="component" value="Chromosome 1S"/>
</dbReference>
<comment type="subcellular location">
    <subcellularLocation>
        <location evidence="9">Cell membrane</location>
        <topology evidence="9">Multi-pass membrane protein</topology>
    </subcellularLocation>
    <subcellularLocation>
        <location evidence="1">Endomembrane system</location>
        <topology evidence="1">Multi-pass membrane protein</topology>
    </subcellularLocation>
</comment>
<evidence type="ECO:0000256" key="2">
    <source>
        <dbReference type="ARBA" id="ARBA00007809"/>
    </source>
</evidence>
<dbReference type="Pfam" id="PF03083">
    <property type="entry name" value="MtN3_slv"/>
    <property type="match status" value="2"/>
</dbReference>
<evidence type="ECO:0000313" key="10">
    <source>
        <dbReference type="EMBL" id="CAI8594470.1"/>
    </source>
</evidence>
<dbReference type="GO" id="GO:0051260">
    <property type="term" value="P:protein homooligomerization"/>
    <property type="evidence" value="ECO:0007669"/>
    <property type="project" value="UniProtKB-ARBA"/>
</dbReference>
<keyword evidence="4 9" id="KW-0762">Sugar transport</keyword>
<evidence type="ECO:0000256" key="9">
    <source>
        <dbReference type="RuleBase" id="RU910715"/>
    </source>
</evidence>
<dbReference type="GO" id="GO:0005886">
    <property type="term" value="C:plasma membrane"/>
    <property type="evidence" value="ECO:0007669"/>
    <property type="project" value="UniProtKB-SubCell"/>
</dbReference>
<dbReference type="FunFam" id="1.20.1280.290:FF:000001">
    <property type="entry name" value="Bidirectional sugar transporter SWEET"/>
    <property type="match status" value="1"/>
</dbReference>
<accession>A0AAV0Z771</accession>